<dbReference type="PROSITE" id="PS50818">
    <property type="entry name" value="INTEIN_C_TER"/>
    <property type="match status" value="1"/>
</dbReference>
<name>Q3LW79_BIGNA</name>
<evidence type="ECO:0000313" key="16">
    <source>
        <dbReference type="Proteomes" id="UP000243425"/>
    </source>
</evidence>
<dbReference type="Gene3D" id="3.90.1100.10">
    <property type="match status" value="2"/>
</dbReference>
<evidence type="ECO:0000256" key="9">
    <source>
        <dbReference type="RuleBase" id="RU000434"/>
    </source>
</evidence>
<dbReference type="GO" id="GO:0003899">
    <property type="term" value="F:DNA-directed RNA polymerase activity"/>
    <property type="evidence" value="ECO:0007669"/>
    <property type="project" value="UniProtKB-EC"/>
</dbReference>
<dbReference type="InterPro" id="IPR007645">
    <property type="entry name" value="RNA_pol_Rpb2_3"/>
</dbReference>
<evidence type="ECO:0000256" key="7">
    <source>
        <dbReference type="ARBA" id="ARBA00022833"/>
    </source>
</evidence>
<geneLocation type="nucleomorph" evidence="15"/>
<dbReference type="Pfam" id="PF04565">
    <property type="entry name" value="RNA_pol_Rpb2_3"/>
    <property type="match status" value="1"/>
</dbReference>
<organism evidence="15 16">
    <name type="scientific">Bigelowiella natans</name>
    <name type="common">Pedinomonas minutissima</name>
    <name type="synonym">Chlorarachnion sp. (strain CCMP621)</name>
    <dbReference type="NCBI Taxonomy" id="227086"/>
    <lineage>
        <taxon>Eukaryota</taxon>
        <taxon>Sar</taxon>
        <taxon>Rhizaria</taxon>
        <taxon>Cercozoa</taxon>
        <taxon>Chlorarachniophyceae</taxon>
        <taxon>Bigelowiella</taxon>
    </lineage>
</organism>
<dbReference type="Gene3D" id="2.40.270.10">
    <property type="entry name" value="DNA-directed RNA polymerase, subunit 2, domain 6"/>
    <property type="match status" value="2"/>
</dbReference>
<sequence length="1074" mass="124348">MVYNININNQNFLTSIYQQIISYNNFITNTIKNIVKKKKIKIIFKDNEFGLNIRYNILKRGTNSHLTLPLKIEGKNFKKFTPFISRLCKYSYSGILLIAINVETIKLNQFKKNDSKCYFINLGNIPILLRSLKCILNYAQVKKSICYGECPLDLGGYFILKGKERSILIQEIYKSSLFNFRLYKKNSVITKLFMKYYKKIFKYKIIINKSKFTLSSNLFNSEIDLIILLIALGLKEVKLYHFLNSIGVYSMELFSKINNTFRNFDKQLSKCYLKNKIDSFVKAFIFNHKKKFIDKFLENILLSEIPYLNGDFSYKIVFLIILIKKSLILLHNNTPLISGFSLSNTRYLRIGDLLKITFSSCMNKLFEFLIKSILKLSTNITKNSKINIIRILKSHNITQAIEYSLLSGIFTNKNLVVSIVCNSQVHTKFSYLSTTSMLNKINSYVNKSIKSLYPRSLFLNYWNRVCFIESPEGESCGLIKNLSYYSQISFTIDENKITSYLLTLGTRVFRNDLNLLMLSRKQFSVFHKTKIIGYHENIFWLIYTIKQLRRSFFLDKFLNYYVNEKICVINSDEGRILRPLFTLKIYKSNTIKNNYFGKTDNKTLRDLMLRGYIEFLDYDEEICTNPVPFEKNINKYTSHIEIGNFTIFGIIAGIVPFTNHNQAPRNTYHCAMEKQNIGFYGLNQFVNNSLTINILWYPQKSLVYNDISKSNKTDIIGGAQNIILSVMNFDSFNIEDSLIANKDSSFLGLFRGSSLIIFLIYRINKPITEPTKITFFEFLTRKKIIKNDSEEKLGENNFLSFSSKEKRFNILRSHLANSICMITKKSDIDLKYTLNHFPEIGDKYSSRHGQKGVVGLMGNKIHFPFNLNGQIPDFIMNPAGFTSRMTMGQVLESLFTKVVLAKGNPFKSSIFESNKLYLKDCTQSLILCDTEFSGKETMINPKKGSIYNSTIFTGPIFYHKLKHLVSNKIQSRSSGRKHILTKQPVKGRGKQGGLRIGEMEKDCIIAFGCTSVLVERMLENSDSHKFILVKKSGIIDASNKKLSTTNKIYKNRISYAFKLLFQELQATNISIRIK</sequence>
<evidence type="ECO:0000256" key="5">
    <source>
        <dbReference type="ARBA" id="ARBA00022695"/>
    </source>
</evidence>
<dbReference type="GO" id="GO:0000428">
    <property type="term" value="C:DNA-directed RNA polymerase complex"/>
    <property type="evidence" value="ECO:0007669"/>
    <property type="project" value="UniProtKB-KW"/>
</dbReference>
<dbReference type="EC" id="2.7.7.6" evidence="2"/>
<evidence type="ECO:0000313" key="15">
    <source>
        <dbReference type="EMBL" id="ABA27287.1"/>
    </source>
</evidence>
<dbReference type="GO" id="GO:0046872">
    <property type="term" value="F:metal ion binding"/>
    <property type="evidence" value="ECO:0007669"/>
    <property type="project" value="UniProtKB-KW"/>
</dbReference>
<evidence type="ECO:0000259" key="13">
    <source>
        <dbReference type="Pfam" id="PF04565"/>
    </source>
</evidence>
<evidence type="ECO:0000259" key="11">
    <source>
        <dbReference type="Pfam" id="PF04560"/>
    </source>
</evidence>
<reference evidence="15 16" key="1">
    <citation type="journal article" date="2006" name="Proc. Natl. Acad. Sci. U.S.A.">
        <title>Complete nucleotide sequence of the chlorarachniophyte nucleomorph: nature's smallest nucleus.</title>
        <authorList>
            <person name="Gilson P.R."/>
            <person name="Su V."/>
            <person name="Slamovits C.H."/>
            <person name="Reith M.E."/>
            <person name="Keeling P.J."/>
            <person name="McFadden G.I."/>
        </authorList>
    </citation>
    <scope>NUCLEOTIDE SEQUENCE [LARGE SCALE GENOMIC DNA]</scope>
    <source>
        <strain evidence="16">CCMP621</strain>
    </source>
</reference>
<feature type="domain" description="RNA polymerase beta subunit protrusion" evidence="12">
    <location>
        <begin position="17"/>
        <end position="399"/>
    </location>
</feature>
<proteinExistence type="inferred from homology"/>
<accession>Q3LW79</accession>
<dbReference type="GO" id="GO:0003677">
    <property type="term" value="F:DNA binding"/>
    <property type="evidence" value="ECO:0007669"/>
    <property type="project" value="InterPro"/>
</dbReference>
<feature type="domain" description="DNA-directed RNA polymerase subunit 2 hybrid-binding" evidence="10">
    <location>
        <begin position="651"/>
        <end position="796"/>
    </location>
</feature>
<dbReference type="EMBL" id="DQ158857">
    <property type="protein sequence ID" value="ABA27287.1"/>
    <property type="molecule type" value="Genomic_DNA"/>
</dbReference>
<dbReference type="Proteomes" id="UP000243425">
    <property type="component" value="Nucleomorph 2"/>
</dbReference>
<keyword evidence="4" id="KW-0808">Transferase</keyword>
<evidence type="ECO:0000259" key="10">
    <source>
        <dbReference type="Pfam" id="PF00562"/>
    </source>
</evidence>
<keyword evidence="5" id="KW-0548">Nucleotidyltransferase</keyword>
<dbReference type="InterPro" id="IPR007644">
    <property type="entry name" value="RNA_pol_bsu_protrusion"/>
</dbReference>
<dbReference type="InterPro" id="IPR007641">
    <property type="entry name" value="RNA_pol_Rpb2_7"/>
</dbReference>
<evidence type="ECO:0000259" key="12">
    <source>
        <dbReference type="Pfam" id="PF04563"/>
    </source>
</evidence>
<evidence type="ECO:0000256" key="4">
    <source>
        <dbReference type="ARBA" id="ARBA00022679"/>
    </source>
</evidence>
<feature type="domain" description="RNA polymerase Rpb2" evidence="14">
    <location>
        <begin position="528"/>
        <end position="583"/>
    </location>
</feature>
<feature type="domain" description="RNA polymerase Rpb2" evidence="11">
    <location>
        <begin position="992"/>
        <end position="1073"/>
    </location>
</feature>
<evidence type="ECO:0000256" key="2">
    <source>
        <dbReference type="ARBA" id="ARBA00012418"/>
    </source>
</evidence>
<dbReference type="Gene3D" id="2.40.50.150">
    <property type="match status" value="1"/>
</dbReference>
<dbReference type="InterPro" id="IPR007646">
    <property type="entry name" value="RNA_pol_Rpb2_4"/>
</dbReference>
<gene>
    <name evidence="15" type="primary">rpc2</name>
</gene>
<keyword evidence="6" id="KW-0479">Metal-binding</keyword>
<comment type="similarity">
    <text evidence="1 9">Belongs to the RNA polymerase beta chain family.</text>
</comment>
<dbReference type="Pfam" id="PF04566">
    <property type="entry name" value="RNA_pol_Rpb2_4"/>
    <property type="match status" value="1"/>
</dbReference>
<keyword evidence="8" id="KW-0804">Transcription</keyword>
<dbReference type="CDD" id="cd00653">
    <property type="entry name" value="RNA_pol_B_RPB2"/>
    <property type="match status" value="1"/>
</dbReference>
<keyword evidence="3" id="KW-0240">DNA-directed RNA polymerase</keyword>
<dbReference type="AlphaFoldDB" id="Q3LW79"/>
<dbReference type="RefSeq" id="XP_001712899.1">
    <property type="nucleotide sequence ID" value="XM_001712847.1"/>
</dbReference>
<keyword evidence="7" id="KW-0862">Zinc</keyword>
<dbReference type="InterPro" id="IPR037033">
    <property type="entry name" value="DNA-dir_RNAP_su2_hyb_sf"/>
</dbReference>
<dbReference type="SUPFAM" id="SSF64484">
    <property type="entry name" value="beta and beta-prime subunits of DNA dependent RNA-polymerase"/>
    <property type="match status" value="1"/>
</dbReference>
<dbReference type="Gene3D" id="3.90.1800.10">
    <property type="entry name" value="RNA polymerase alpha subunit dimerisation domain"/>
    <property type="match status" value="1"/>
</dbReference>
<dbReference type="GO" id="GO:0006351">
    <property type="term" value="P:DNA-templated transcription"/>
    <property type="evidence" value="ECO:0007669"/>
    <property type="project" value="InterPro"/>
</dbReference>
<dbReference type="InterPro" id="IPR015712">
    <property type="entry name" value="DNA-dir_RNA_pol_su2"/>
</dbReference>
<dbReference type="Pfam" id="PF04560">
    <property type="entry name" value="RNA_pol_Rpb2_7"/>
    <property type="match status" value="1"/>
</dbReference>
<dbReference type="InterPro" id="IPR014724">
    <property type="entry name" value="RNA_pol_RPB2_OB-fold"/>
</dbReference>
<evidence type="ECO:0000259" key="14">
    <source>
        <dbReference type="Pfam" id="PF04566"/>
    </source>
</evidence>
<dbReference type="InterPro" id="IPR030934">
    <property type="entry name" value="Intein_C"/>
</dbReference>
<feature type="domain" description="RNA polymerase Rpb2" evidence="13">
    <location>
        <begin position="424"/>
        <end position="488"/>
    </location>
</feature>
<dbReference type="PANTHER" id="PTHR20856">
    <property type="entry name" value="DNA-DIRECTED RNA POLYMERASE I SUBUNIT 2"/>
    <property type="match status" value="1"/>
</dbReference>
<dbReference type="GeneID" id="5788523"/>
<evidence type="ECO:0000256" key="6">
    <source>
        <dbReference type="ARBA" id="ARBA00022723"/>
    </source>
</evidence>
<dbReference type="Pfam" id="PF04563">
    <property type="entry name" value="RNA_pol_Rpb2_1"/>
    <property type="match status" value="1"/>
</dbReference>
<protein>
    <recommendedName>
        <fullName evidence="2">DNA-directed RNA polymerase</fullName>
        <ecNumber evidence="2">2.7.7.6</ecNumber>
    </recommendedName>
</protein>
<dbReference type="Pfam" id="PF00562">
    <property type="entry name" value="RNA_pol_Rpb2_6"/>
    <property type="match status" value="2"/>
</dbReference>
<feature type="domain" description="DNA-directed RNA polymerase subunit 2 hybrid-binding" evidence="10">
    <location>
        <begin position="826"/>
        <end position="989"/>
    </location>
</feature>
<dbReference type="GO" id="GO:0032549">
    <property type="term" value="F:ribonucleoside binding"/>
    <property type="evidence" value="ECO:0007669"/>
    <property type="project" value="InterPro"/>
</dbReference>
<evidence type="ECO:0000256" key="8">
    <source>
        <dbReference type="ARBA" id="ARBA00023163"/>
    </source>
</evidence>
<keyword evidence="15" id="KW-0542">Nucleomorph</keyword>
<dbReference type="InterPro" id="IPR007120">
    <property type="entry name" value="DNA-dir_RNAP_su2_dom"/>
</dbReference>
<evidence type="ECO:0000256" key="1">
    <source>
        <dbReference type="ARBA" id="ARBA00006835"/>
    </source>
</evidence>
<evidence type="ECO:0000256" key="3">
    <source>
        <dbReference type="ARBA" id="ARBA00022478"/>
    </source>
</evidence>